<dbReference type="EMBL" id="KV919104">
    <property type="protein sequence ID" value="OSX71843.1"/>
    <property type="molecule type" value="Genomic_DNA"/>
</dbReference>
<dbReference type="InterPro" id="IPR050496">
    <property type="entry name" value="SNF2_RAD54_helicase_repair"/>
</dbReference>
<protein>
    <recommendedName>
        <fullName evidence="2">Helicase ATP-binding domain-containing protein</fullName>
    </recommendedName>
</protein>
<dbReference type="InterPro" id="IPR014001">
    <property type="entry name" value="Helicase_ATP-bd"/>
</dbReference>
<gene>
    <name evidence="3" type="ORF">BU14_0497s0007</name>
</gene>
<dbReference type="PANTHER" id="PTHR45629">
    <property type="entry name" value="SNF2/RAD54 FAMILY MEMBER"/>
    <property type="match status" value="1"/>
</dbReference>
<dbReference type="AlphaFoldDB" id="A0A1X6NTY4"/>
<evidence type="ECO:0000259" key="2">
    <source>
        <dbReference type="PROSITE" id="PS51192"/>
    </source>
</evidence>
<organism evidence="3 4">
    <name type="scientific">Porphyra umbilicalis</name>
    <name type="common">Purple laver</name>
    <name type="synonym">Red alga</name>
    <dbReference type="NCBI Taxonomy" id="2786"/>
    <lineage>
        <taxon>Eukaryota</taxon>
        <taxon>Rhodophyta</taxon>
        <taxon>Bangiophyceae</taxon>
        <taxon>Bangiales</taxon>
        <taxon>Bangiaceae</taxon>
        <taxon>Porphyra</taxon>
    </lineage>
</organism>
<dbReference type="OrthoDB" id="413460at2759"/>
<feature type="domain" description="Helicase ATP-binding" evidence="2">
    <location>
        <begin position="1"/>
        <end position="159"/>
    </location>
</feature>
<feature type="region of interest" description="Disordered" evidence="1">
    <location>
        <begin position="218"/>
        <end position="264"/>
    </location>
</feature>
<dbReference type="Proteomes" id="UP000218209">
    <property type="component" value="Unassembled WGS sequence"/>
</dbReference>
<dbReference type="GO" id="GO:0005524">
    <property type="term" value="F:ATP binding"/>
    <property type="evidence" value="ECO:0007669"/>
    <property type="project" value="InterPro"/>
</dbReference>
<evidence type="ECO:0000313" key="3">
    <source>
        <dbReference type="EMBL" id="OSX71843.1"/>
    </source>
</evidence>
<keyword evidence="4" id="KW-1185">Reference proteome</keyword>
<feature type="compositionally biased region" description="Gly residues" evidence="1">
    <location>
        <begin position="218"/>
        <end position="228"/>
    </location>
</feature>
<name>A0A1X6NTY4_PORUM</name>
<dbReference type="PROSITE" id="PS51192">
    <property type="entry name" value="HELICASE_ATP_BIND_1"/>
    <property type="match status" value="1"/>
</dbReference>
<evidence type="ECO:0000313" key="4">
    <source>
        <dbReference type="Proteomes" id="UP000218209"/>
    </source>
</evidence>
<dbReference type="InterPro" id="IPR000330">
    <property type="entry name" value="SNF2_N"/>
</dbReference>
<dbReference type="SUPFAM" id="SSF52540">
    <property type="entry name" value="P-loop containing nucleoside triphosphate hydrolases"/>
    <property type="match status" value="1"/>
</dbReference>
<sequence>MGTGKTVQLAAYIAALLASPATATAAVLVVAPLSLTRHWADTLRDWTAGAAAIAVYHGSAGAKAAAAAAAAAATPTAPVLLLTTYGTVRAGGGGALAAARPGGWDLLVADEGHLLANPRTATAVAVRALAATVRVVVTGTPLANRLGEVWALYDVAAPGLLGDDVRAFRGQYEVPILAARERGAPAAVRRQGGVAHAALRRAIGGRFLRRTKADAFGGGGVGGGGGGVAPLPPGRVRRRRRRGGRRGCRRRRRVPRRRRRPTPR</sequence>
<dbReference type="InterPro" id="IPR027417">
    <property type="entry name" value="P-loop_NTPase"/>
</dbReference>
<accession>A0A1X6NTY4</accession>
<evidence type="ECO:0000256" key="1">
    <source>
        <dbReference type="SAM" id="MobiDB-lite"/>
    </source>
</evidence>
<dbReference type="PANTHER" id="PTHR45629:SF7">
    <property type="entry name" value="DNA EXCISION REPAIR PROTEIN ERCC-6-RELATED"/>
    <property type="match status" value="1"/>
</dbReference>
<dbReference type="Pfam" id="PF00176">
    <property type="entry name" value="SNF2-rel_dom"/>
    <property type="match status" value="1"/>
</dbReference>
<dbReference type="InterPro" id="IPR038718">
    <property type="entry name" value="SNF2-like_sf"/>
</dbReference>
<dbReference type="Gene3D" id="3.40.50.10810">
    <property type="entry name" value="Tandem AAA-ATPase domain"/>
    <property type="match status" value="1"/>
</dbReference>
<feature type="compositionally biased region" description="Basic residues" evidence="1">
    <location>
        <begin position="235"/>
        <end position="264"/>
    </location>
</feature>
<reference evidence="3 4" key="1">
    <citation type="submission" date="2017-03" db="EMBL/GenBank/DDBJ databases">
        <title>WGS assembly of Porphyra umbilicalis.</title>
        <authorList>
            <person name="Brawley S.H."/>
            <person name="Blouin N.A."/>
            <person name="Ficko-Blean E."/>
            <person name="Wheeler G.L."/>
            <person name="Lohr M."/>
            <person name="Goodson H.V."/>
            <person name="Jenkins J.W."/>
            <person name="Blaby-Haas C.E."/>
            <person name="Helliwell K.E."/>
            <person name="Chan C."/>
            <person name="Marriage T."/>
            <person name="Bhattacharya D."/>
            <person name="Klein A.S."/>
            <person name="Badis Y."/>
            <person name="Brodie J."/>
            <person name="Cao Y."/>
            <person name="Collen J."/>
            <person name="Dittami S.M."/>
            <person name="Gachon C.M."/>
            <person name="Green B.R."/>
            <person name="Karpowicz S."/>
            <person name="Kim J.W."/>
            <person name="Kudahl U."/>
            <person name="Lin S."/>
            <person name="Michel G."/>
            <person name="Mittag M."/>
            <person name="Olson B.J."/>
            <person name="Pangilinan J."/>
            <person name="Peng Y."/>
            <person name="Qiu H."/>
            <person name="Shu S."/>
            <person name="Singer J.T."/>
            <person name="Smith A.G."/>
            <person name="Sprecher B.N."/>
            <person name="Wagner V."/>
            <person name="Wang W."/>
            <person name="Wang Z.-Y."/>
            <person name="Yan J."/>
            <person name="Yarish C."/>
            <person name="Zoeuner-Riek S."/>
            <person name="Zhuang Y."/>
            <person name="Zou Y."/>
            <person name="Lindquist E.A."/>
            <person name="Grimwood J."/>
            <person name="Barry K."/>
            <person name="Rokhsar D.S."/>
            <person name="Schmutz J."/>
            <person name="Stiller J.W."/>
            <person name="Grossman A.R."/>
            <person name="Prochnik S.E."/>
        </authorList>
    </citation>
    <scope>NUCLEOTIDE SEQUENCE [LARGE SCALE GENOMIC DNA]</scope>
    <source>
        <strain evidence="3">4086291</strain>
    </source>
</reference>
<dbReference type="GO" id="GO:0015616">
    <property type="term" value="F:DNA translocase activity"/>
    <property type="evidence" value="ECO:0007669"/>
    <property type="project" value="TreeGrafter"/>
</dbReference>
<proteinExistence type="predicted"/>